<dbReference type="InterPro" id="IPR054363">
    <property type="entry name" value="GH95_cat"/>
</dbReference>
<keyword evidence="3" id="KW-1185">Reference proteome</keyword>
<feature type="non-terminal residue" evidence="2">
    <location>
        <position position="159"/>
    </location>
</feature>
<evidence type="ECO:0000313" key="3">
    <source>
        <dbReference type="Proteomes" id="UP001163821"/>
    </source>
</evidence>
<keyword evidence="2" id="KW-0378">Hydrolase</keyword>
<dbReference type="AlphaFoldDB" id="A0AA41YA74"/>
<sequence>RIKNFSTSHDPQLVSMYYQFGRYLLISSSQPGGQPANLQGIWNESTNPAWDSKYTININTEMNYWPAEKCNLTELHEPLIQMVKELSETGQQTAREMYGAKGWVTHHNTDIWRISGVVDGAFWGMWPMGGAWLSQHLWEKYLYSGDLNYLESVYPVLKS</sequence>
<name>A0AA41YA74_9BACT</name>
<evidence type="ECO:0000313" key="2">
    <source>
        <dbReference type="EMBL" id="MCW0485064.1"/>
    </source>
</evidence>
<dbReference type="Gene3D" id="1.50.10.10">
    <property type="match status" value="1"/>
</dbReference>
<accession>A0AA41YA74</accession>
<dbReference type="SUPFAM" id="SSF48208">
    <property type="entry name" value="Six-hairpin glycosidases"/>
    <property type="match status" value="1"/>
</dbReference>
<dbReference type="PANTHER" id="PTHR31084:SF0">
    <property type="entry name" value="ALPHA-L-FUCOSIDASE 2"/>
    <property type="match status" value="1"/>
</dbReference>
<dbReference type="InterPro" id="IPR012341">
    <property type="entry name" value="6hp_glycosidase-like_sf"/>
</dbReference>
<feature type="non-terminal residue" evidence="2">
    <location>
        <position position="1"/>
    </location>
</feature>
<evidence type="ECO:0000259" key="1">
    <source>
        <dbReference type="Pfam" id="PF22124"/>
    </source>
</evidence>
<dbReference type="Proteomes" id="UP001163821">
    <property type="component" value="Unassembled WGS sequence"/>
</dbReference>
<reference evidence="2" key="1">
    <citation type="submission" date="2022-10" db="EMBL/GenBank/DDBJ databases">
        <title>Gaoshiqiia sediminis gen. nov., sp. nov., isolated from coastal sediment.</title>
        <authorList>
            <person name="Yu W.X."/>
            <person name="Mu D.S."/>
            <person name="Du J.Z."/>
            <person name="Liang Y.Q."/>
        </authorList>
    </citation>
    <scope>NUCLEOTIDE SEQUENCE</scope>
    <source>
        <strain evidence="2">A06</strain>
    </source>
</reference>
<dbReference type="Pfam" id="PF22124">
    <property type="entry name" value="Glyco_hydro_95_cat"/>
    <property type="match status" value="1"/>
</dbReference>
<gene>
    <name evidence="2" type="ORF">N2K84_20210</name>
</gene>
<dbReference type="EMBL" id="JAPAAF010000116">
    <property type="protein sequence ID" value="MCW0485064.1"/>
    <property type="molecule type" value="Genomic_DNA"/>
</dbReference>
<dbReference type="GO" id="GO:0005975">
    <property type="term" value="P:carbohydrate metabolic process"/>
    <property type="evidence" value="ECO:0007669"/>
    <property type="project" value="InterPro"/>
</dbReference>
<dbReference type="InterPro" id="IPR008928">
    <property type="entry name" value="6-hairpin_glycosidase_sf"/>
</dbReference>
<dbReference type="PANTHER" id="PTHR31084">
    <property type="entry name" value="ALPHA-L-FUCOSIDASE 2"/>
    <property type="match status" value="1"/>
</dbReference>
<feature type="domain" description="Glycosyl hydrolase family 95 catalytic" evidence="1">
    <location>
        <begin position="1"/>
        <end position="158"/>
    </location>
</feature>
<protein>
    <submittedName>
        <fullName evidence="2">Glycoside hydrolase family 95 protein</fullName>
    </submittedName>
</protein>
<dbReference type="GO" id="GO:0004560">
    <property type="term" value="F:alpha-L-fucosidase activity"/>
    <property type="evidence" value="ECO:0007669"/>
    <property type="project" value="TreeGrafter"/>
</dbReference>
<dbReference type="RefSeq" id="WP_428222006.1">
    <property type="nucleotide sequence ID" value="NZ_JAPAAF010000116.1"/>
</dbReference>
<proteinExistence type="predicted"/>
<organism evidence="2 3">
    <name type="scientific">Gaoshiqia sediminis</name>
    <dbReference type="NCBI Taxonomy" id="2986998"/>
    <lineage>
        <taxon>Bacteria</taxon>
        <taxon>Pseudomonadati</taxon>
        <taxon>Bacteroidota</taxon>
        <taxon>Bacteroidia</taxon>
        <taxon>Marinilabiliales</taxon>
        <taxon>Prolixibacteraceae</taxon>
        <taxon>Gaoshiqia</taxon>
    </lineage>
</organism>
<comment type="caution">
    <text evidence="2">The sequence shown here is derived from an EMBL/GenBank/DDBJ whole genome shotgun (WGS) entry which is preliminary data.</text>
</comment>